<dbReference type="GO" id="GO:0032259">
    <property type="term" value="P:methylation"/>
    <property type="evidence" value="ECO:0007669"/>
    <property type="project" value="UniProtKB-KW"/>
</dbReference>
<evidence type="ECO:0000256" key="3">
    <source>
        <dbReference type="ARBA" id="ARBA00022679"/>
    </source>
</evidence>
<proteinExistence type="inferred from homology"/>
<dbReference type="PANTHER" id="PTHR44942:SF4">
    <property type="entry name" value="METHYLTRANSFERASE TYPE 11 DOMAIN-CONTAINING PROTEIN"/>
    <property type="match status" value="1"/>
</dbReference>
<evidence type="ECO:0000256" key="2">
    <source>
        <dbReference type="ARBA" id="ARBA00022603"/>
    </source>
</evidence>
<reference evidence="5 6" key="1">
    <citation type="submission" date="2022-09" db="EMBL/GenBank/DDBJ databases">
        <authorList>
            <person name="Palmer J.M."/>
        </authorList>
    </citation>
    <scope>NUCLEOTIDE SEQUENCE [LARGE SCALE GENOMIC DNA]</scope>
    <source>
        <strain evidence="5 6">DSM 7382</strain>
    </source>
</reference>
<dbReference type="InterPro" id="IPR013216">
    <property type="entry name" value="Methyltransf_11"/>
</dbReference>
<keyword evidence="6" id="KW-1185">Reference proteome</keyword>
<sequence length="203" mass="23312">MATYSAENFNTKHYDLARPSYPDQFYQTLIDYHLAKQGNRLELALDIGTGSGFVAFKLINFFQKVIGTDLSPTMIKSCSDNPISMENRDKISFHVSRAEKSPDFVKENSIDMITGAECCHWLDHSAWFKECHRILKPGGTLAYWFYLDPVFIGNDFANDLFTRYAYGSSFDYGVLKEGDIERYMGPYYEQPGHEFLRTALRTG</sequence>
<evidence type="ECO:0000259" key="4">
    <source>
        <dbReference type="Pfam" id="PF08241"/>
    </source>
</evidence>
<organism evidence="5 6">
    <name type="scientific">Cerrena zonata</name>
    <dbReference type="NCBI Taxonomy" id="2478898"/>
    <lineage>
        <taxon>Eukaryota</taxon>
        <taxon>Fungi</taxon>
        <taxon>Dikarya</taxon>
        <taxon>Basidiomycota</taxon>
        <taxon>Agaricomycotina</taxon>
        <taxon>Agaricomycetes</taxon>
        <taxon>Polyporales</taxon>
        <taxon>Cerrenaceae</taxon>
        <taxon>Cerrena</taxon>
    </lineage>
</organism>
<dbReference type="InterPro" id="IPR051052">
    <property type="entry name" value="Diverse_substrate_MTase"/>
</dbReference>
<dbReference type="AlphaFoldDB" id="A0AAW0FKI7"/>
<comment type="similarity">
    <text evidence="1">Belongs to the methyltransferase superfamily.</text>
</comment>
<keyword evidence="2" id="KW-0489">Methyltransferase</keyword>
<dbReference type="EMBL" id="JASBNA010000054">
    <property type="protein sequence ID" value="KAK7679862.1"/>
    <property type="molecule type" value="Genomic_DNA"/>
</dbReference>
<protein>
    <recommendedName>
        <fullName evidence="4">Methyltransferase type 11 domain-containing protein</fullName>
    </recommendedName>
</protein>
<feature type="domain" description="Methyltransferase type 11" evidence="4">
    <location>
        <begin position="45"/>
        <end position="142"/>
    </location>
</feature>
<evidence type="ECO:0000313" key="6">
    <source>
        <dbReference type="Proteomes" id="UP001385951"/>
    </source>
</evidence>
<dbReference type="Pfam" id="PF08241">
    <property type="entry name" value="Methyltransf_11"/>
    <property type="match status" value="1"/>
</dbReference>
<evidence type="ECO:0000256" key="1">
    <source>
        <dbReference type="ARBA" id="ARBA00008361"/>
    </source>
</evidence>
<comment type="caution">
    <text evidence="5">The sequence shown here is derived from an EMBL/GenBank/DDBJ whole genome shotgun (WGS) entry which is preliminary data.</text>
</comment>
<accession>A0AAW0FKI7</accession>
<dbReference type="Proteomes" id="UP001385951">
    <property type="component" value="Unassembled WGS sequence"/>
</dbReference>
<dbReference type="PANTHER" id="PTHR44942">
    <property type="entry name" value="METHYLTRANSF_11 DOMAIN-CONTAINING PROTEIN"/>
    <property type="match status" value="1"/>
</dbReference>
<evidence type="ECO:0000313" key="5">
    <source>
        <dbReference type="EMBL" id="KAK7679862.1"/>
    </source>
</evidence>
<dbReference type="CDD" id="cd02440">
    <property type="entry name" value="AdoMet_MTases"/>
    <property type="match status" value="1"/>
</dbReference>
<dbReference type="InterPro" id="IPR029063">
    <property type="entry name" value="SAM-dependent_MTases_sf"/>
</dbReference>
<dbReference type="SUPFAM" id="SSF53335">
    <property type="entry name" value="S-adenosyl-L-methionine-dependent methyltransferases"/>
    <property type="match status" value="1"/>
</dbReference>
<keyword evidence="3" id="KW-0808">Transferase</keyword>
<gene>
    <name evidence="5" type="ORF">QCA50_017020</name>
</gene>
<dbReference type="GO" id="GO:0008757">
    <property type="term" value="F:S-adenosylmethionine-dependent methyltransferase activity"/>
    <property type="evidence" value="ECO:0007669"/>
    <property type="project" value="InterPro"/>
</dbReference>
<name>A0AAW0FKI7_9APHY</name>
<dbReference type="Gene3D" id="3.40.50.150">
    <property type="entry name" value="Vaccinia Virus protein VP39"/>
    <property type="match status" value="1"/>
</dbReference>